<dbReference type="Gene3D" id="2.60.120.260">
    <property type="entry name" value="Galactose-binding domain-like"/>
    <property type="match status" value="2"/>
</dbReference>
<dbReference type="PANTHER" id="PTHR33307">
    <property type="entry name" value="ALPHA-RHAMNOSIDASE (EUROFUNG)"/>
    <property type="match status" value="1"/>
</dbReference>
<dbReference type="Proteomes" id="UP000636891">
    <property type="component" value="Unassembled WGS sequence"/>
</dbReference>
<dbReference type="Pfam" id="PF17389">
    <property type="entry name" value="Bac_rhamnosid6H"/>
    <property type="match status" value="1"/>
</dbReference>
<feature type="domain" description="Alpha-L-rhamnosidase concanavalin-like" evidence="5">
    <location>
        <begin position="369"/>
        <end position="455"/>
    </location>
</feature>
<comment type="catalytic activity">
    <reaction evidence="1">
        <text>Hydrolysis of terminal non-reducing alpha-L-rhamnose residues in alpha-L-rhamnosides.</text>
        <dbReference type="EC" id="3.2.1.40"/>
    </reaction>
</comment>
<evidence type="ECO:0000259" key="6">
    <source>
        <dbReference type="Pfam" id="PF08531"/>
    </source>
</evidence>
<dbReference type="InterPro" id="IPR012341">
    <property type="entry name" value="6hp_glycosidase-like_sf"/>
</dbReference>
<dbReference type="InterPro" id="IPR008902">
    <property type="entry name" value="Rhamnosid_concanavalin"/>
</dbReference>
<dbReference type="Pfam" id="PF25788">
    <property type="entry name" value="Ig_Rha78A_N"/>
    <property type="match status" value="1"/>
</dbReference>
<evidence type="ECO:0000259" key="5">
    <source>
        <dbReference type="Pfam" id="PF05592"/>
    </source>
</evidence>
<dbReference type="Gene3D" id="2.60.420.10">
    <property type="entry name" value="Maltose phosphorylase, domain 3"/>
    <property type="match status" value="1"/>
</dbReference>
<dbReference type="Gene3D" id="1.50.10.10">
    <property type="match status" value="1"/>
</dbReference>
<dbReference type="Gene3D" id="2.60.40.10">
    <property type="entry name" value="Immunoglobulins"/>
    <property type="match status" value="1"/>
</dbReference>
<organism evidence="9 10">
    <name type="scientific">Alistipes hominis</name>
    <dbReference type="NCBI Taxonomy" id="2763015"/>
    <lineage>
        <taxon>Bacteria</taxon>
        <taxon>Pseudomonadati</taxon>
        <taxon>Bacteroidota</taxon>
        <taxon>Bacteroidia</taxon>
        <taxon>Bacteroidales</taxon>
        <taxon>Rikenellaceae</taxon>
        <taxon>Alistipes</taxon>
    </lineage>
</organism>
<keyword evidence="4" id="KW-0732">Signal</keyword>
<dbReference type="Pfam" id="PF08531">
    <property type="entry name" value="Bac_rhamnosid_N"/>
    <property type="match status" value="1"/>
</dbReference>
<name>A0ABR7CKG9_9BACT</name>
<reference evidence="9 10" key="1">
    <citation type="submission" date="2020-08" db="EMBL/GenBank/DDBJ databases">
        <title>Genome public.</title>
        <authorList>
            <person name="Liu C."/>
            <person name="Sun Q."/>
        </authorList>
    </citation>
    <scope>NUCLEOTIDE SEQUENCE [LARGE SCALE GENOMIC DNA]</scope>
    <source>
        <strain evidence="9 10">New-7</strain>
    </source>
</reference>
<dbReference type="InterPro" id="IPR035398">
    <property type="entry name" value="Bac_rhamnosid_C"/>
</dbReference>
<feature type="domain" description="Alpha-L-rhamnosidase C-terminal" evidence="8">
    <location>
        <begin position="817"/>
        <end position="891"/>
    </location>
</feature>
<dbReference type="SUPFAM" id="SSF48208">
    <property type="entry name" value="Six-hairpin glycosidases"/>
    <property type="match status" value="1"/>
</dbReference>
<evidence type="ECO:0000256" key="2">
    <source>
        <dbReference type="ARBA" id="ARBA00012652"/>
    </source>
</evidence>
<dbReference type="PIRSF" id="PIRSF010631">
    <property type="entry name" value="A-rhamnsds"/>
    <property type="match status" value="1"/>
</dbReference>
<evidence type="ECO:0000256" key="4">
    <source>
        <dbReference type="SAM" id="SignalP"/>
    </source>
</evidence>
<comment type="caution">
    <text evidence="9">The sequence shown here is derived from an EMBL/GenBank/DDBJ whole genome shotgun (WGS) entry which is preliminary data.</text>
</comment>
<dbReference type="EMBL" id="JACOOK010000002">
    <property type="protein sequence ID" value="MBC5616151.1"/>
    <property type="molecule type" value="Genomic_DNA"/>
</dbReference>
<dbReference type="InterPro" id="IPR008928">
    <property type="entry name" value="6-hairpin_glycosidase_sf"/>
</dbReference>
<evidence type="ECO:0000256" key="1">
    <source>
        <dbReference type="ARBA" id="ARBA00001445"/>
    </source>
</evidence>
<evidence type="ECO:0000313" key="9">
    <source>
        <dbReference type="EMBL" id="MBC5616151.1"/>
    </source>
</evidence>
<feature type="chain" id="PRO_5046500684" description="alpha-L-rhamnosidase" evidence="4">
    <location>
        <begin position="27"/>
        <end position="925"/>
    </location>
</feature>
<protein>
    <recommendedName>
        <fullName evidence="2">alpha-L-rhamnosidase</fullName>
        <ecNumber evidence="2">3.2.1.40</ecNumber>
    </recommendedName>
</protein>
<dbReference type="PANTHER" id="PTHR33307:SF11">
    <property type="entry name" value="ALPHA-L-RHAMNOSIDASE"/>
    <property type="match status" value="1"/>
</dbReference>
<evidence type="ECO:0000259" key="8">
    <source>
        <dbReference type="Pfam" id="PF17390"/>
    </source>
</evidence>
<evidence type="ECO:0000259" key="7">
    <source>
        <dbReference type="Pfam" id="PF17389"/>
    </source>
</evidence>
<dbReference type="InterPro" id="IPR016007">
    <property type="entry name" value="Alpha_rhamnosid"/>
</dbReference>
<evidence type="ECO:0000313" key="10">
    <source>
        <dbReference type="Proteomes" id="UP000636891"/>
    </source>
</evidence>
<feature type="signal peptide" evidence="4">
    <location>
        <begin position="1"/>
        <end position="26"/>
    </location>
</feature>
<dbReference type="Pfam" id="PF17390">
    <property type="entry name" value="Bac_rhamnosid_C"/>
    <property type="match status" value="1"/>
</dbReference>
<keyword evidence="10" id="KW-1185">Reference proteome</keyword>
<dbReference type="RefSeq" id="WP_118655450.1">
    <property type="nucleotide sequence ID" value="NZ_JACOOK010000002.1"/>
</dbReference>
<dbReference type="EC" id="3.2.1.40" evidence="2"/>
<dbReference type="InterPro" id="IPR013783">
    <property type="entry name" value="Ig-like_fold"/>
</dbReference>
<keyword evidence="3 9" id="KW-0378">Hydrolase</keyword>
<dbReference type="InterPro" id="IPR013737">
    <property type="entry name" value="Bac_rhamnosid_N"/>
</dbReference>
<sequence length="925" mass="102461">MKNFSAIRSYGLLGILLLLGTGAAQGQSFGADKLKCEQETDPIGIETQTPRFSWQLYAPTRGAVQTAYQIIVSDTPEAVERGTGNVWDSKKIASSQSLLVPYAGEPLEAAKKYYWSVRVWDGTKKASPWARTASFAMGLLSQADWSGARWIAFEPDIDSLTVTDGLGRHLPVIGRYKLPQMRREFPVNKPVRRATAYVCGLGQFELFLNGAKTGDHFLDPAWTKFDKEAQYVSFDVTDRLKQGKNAVGVMLGNGFFNIPNERYTKFVGSYGAPKMLLKMEIEYEDGTSDTIVSDASWKTTQSPITFSSIYGGEDFDANLVQQGWKEAGFDDSGWQDAVLTKFDSPLRSQRTTPLKIRQALPTVRKYENSRGNYLYDLGQNASGIVRLTVKANGKHTVRMFPSELQGGDSTANQRSSGGPYILSYTTLGTGEPETWQPQFTYYGFRYVEVEGAVPAGEPNPDGLPEIVELTGLHTTNSAAPVGAFACSNPLFNRIYELIDWAIRSNFSSVFTDCPHREKLGWLEQSHLIGPSVQFGYDISRAFPKIVGDMATAQHADGMIPTIAPQYTVFSEGFLDTPEWGSAYILIPWYLYQWYGDTRPLEENYDKMARYVDYLSSKADGHIVAYGLGDWCDIGPGEPAHSQLTSNGVSATAIYYYDICTMKRVAELFGKTEDAARYDALAAQVKQAFNDKYFDKNTKKYDRNSQAANAMALYMGLVEPENKPVVLQNLIDDIRSRGNALTAGDVGYRYVVQALLDNGASDVLFDMNSRYDVPGYGYQLACGETALAESWMSKDYLSHNHCMLGHLYSWLFNGLGGLSQAPGSVGYKEVVIDPQVVGDIRSARVAFESPYGLIRSEWNDTPQTFRQTVEIPGNASALVYLPTADPEAISENGQPLDKIEGITVERKGDRTVLHVGSGVYNFSVRK</sequence>
<gene>
    <name evidence="9" type="ORF">H8S08_03840</name>
</gene>
<dbReference type="Pfam" id="PF05592">
    <property type="entry name" value="Bac_rhamnosid"/>
    <property type="match status" value="1"/>
</dbReference>
<dbReference type="GO" id="GO:0016787">
    <property type="term" value="F:hydrolase activity"/>
    <property type="evidence" value="ECO:0007669"/>
    <property type="project" value="UniProtKB-KW"/>
</dbReference>
<accession>A0ABR7CKG9</accession>
<dbReference type="InterPro" id="IPR035396">
    <property type="entry name" value="Bac_rhamnosid6H"/>
</dbReference>
<feature type="domain" description="Bacterial alpha-L-rhamnosidase N-terminal" evidence="6">
    <location>
        <begin position="189"/>
        <end position="357"/>
    </location>
</feature>
<proteinExistence type="predicted"/>
<evidence type="ECO:0000256" key="3">
    <source>
        <dbReference type="ARBA" id="ARBA00022801"/>
    </source>
</evidence>
<feature type="domain" description="Alpha-L-rhamnosidase six-hairpin glycosidase" evidence="7">
    <location>
        <begin position="481"/>
        <end position="812"/>
    </location>
</feature>